<evidence type="ECO:0000313" key="2">
    <source>
        <dbReference type="Proteomes" id="UP000440578"/>
    </source>
</evidence>
<dbReference type="OrthoDB" id="6381911at2759"/>
<name>A0A6A4VTB8_AMPAM</name>
<keyword evidence="2" id="KW-1185">Reference proteome</keyword>
<gene>
    <name evidence="1" type="ORF">FJT64_006349</name>
</gene>
<dbReference type="EMBL" id="VIIS01001579">
    <property type="protein sequence ID" value="KAF0296199.1"/>
    <property type="molecule type" value="Genomic_DNA"/>
</dbReference>
<proteinExistence type="predicted"/>
<accession>A0A6A4VTB8</accession>
<organism evidence="1 2">
    <name type="scientific">Amphibalanus amphitrite</name>
    <name type="common">Striped barnacle</name>
    <name type="synonym">Balanus amphitrite</name>
    <dbReference type="NCBI Taxonomy" id="1232801"/>
    <lineage>
        <taxon>Eukaryota</taxon>
        <taxon>Metazoa</taxon>
        <taxon>Ecdysozoa</taxon>
        <taxon>Arthropoda</taxon>
        <taxon>Crustacea</taxon>
        <taxon>Multicrustacea</taxon>
        <taxon>Cirripedia</taxon>
        <taxon>Thoracica</taxon>
        <taxon>Thoracicalcarea</taxon>
        <taxon>Balanomorpha</taxon>
        <taxon>Balanoidea</taxon>
        <taxon>Balanidae</taxon>
        <taxon>Amphibalaninae</taxon>
        <taxon>Amphibalanus</taxon>
    </lineage>
</organism>
<comment type="caution">
    <text evidence="1">The sequence shown here is derived from an EMBL/GenBank/DDBJ whole genome shotgun (WGS) entry which is preliminary data.</text>
</comment>
<evidence type="ECO:0000313" key="1">
    <source>
        <dbReference type="EMBL" id="KAF0296199.1"/>
    </source>
</evidence>
<protein>
    <submittedName>
        <fullName evidence="1">Uncharacterized protein</fullName>
    </submittedName>
</protein>
<sequence>MVTRGDSTDSITYCSSVWGGASKSRLHRLQRTIHFAVRLVSGLRKFDHITPALGALGWPGIGEVIARRANDTTHIPAKDIDFSRLAPATRARLKGSAQLDTSDVNEVVDLVFTTFVAKRSSL</sequence>
<reference evidence="1 2" key="1">
    <citation type="submission" date="2019-07" db="EMBL/GenBank/DDBJ databases">
        <title>Draft genome assembly of a fouling barnacle, Amphibalanus amphitrite (Darwin, 1854): The first reference genome for Thecostraca.</title>
        <authorList>
            <person name="Kim W."/>
        </authorList>
    </citation>
    <scope>NUCLEOTIDE SEQUENCE [LARGE SCALE GENOMIC DNA]</scope>
    <source>
        <strain evidence="1">SNU_AA5</strain>
        <tissue evidence="1">Soma without cirri and trophi</tissue>
    </source>
</reference>
<dbReference type="Proteomes" id="UP000440578">
    <property type="component" value="Unassembled WGS sequence"/>
</dbReference>
<dbReference type="AlphaFoldDB" id="A0A6A4VTB8"/>